<dbReference type="EMBL" id="AWWV01013390">
    <property type="protein sequence ID" value="OMO61807.1"/>
    <property type="molecule type" value="Genomic_DNA"/>
</dbReference>
<organism evidence="1 2">
    <name type="scientific">Corchorus capsularis</name>
    <name type="common">Jute</name>
    <dbReference type="NCBI Taxonomy" id="210143"/>
    <lineage>
        <taxon>Eukaryota</taxon>
        <taxon>Viridiplantae</taxon>
        <taxon>Streptophyta</taxon>
        <taxon>Embryophyta</taxon>
        <taxon>Tracheophyta</taxon>
        <taxon>Spermatophyta</taxon>
        <taxon>Magnoliopsida</taxon>
        <taxon>eudicotyledons</taxon>
        <taxon>Gunneridae</taxon>
        <taxon>Pentapetalae</taxon>
        <taxon>rosids</taxon>
        <taxon>malvids</taxon>
        <taxon>Malvales</taxon>
        <taxon>Malvaceae</taxon>
        <taxon>Grewioideae</taxon>
        <taxon>Apeibeae</taxon>
        <taxon>Corchorus</taxon>
    </lineage>
</organism>
<dbReference type="Gramene" id="OMO61807">
    <property type="protein sequence ID" value="OMO61807"/>
    <property type="gene ID" value="CCACVL1_23232"/>
</dbReference>
<accession>A0A1R3GUT6</accession>
<feature type="non-terminal residue" evidence="1">
    <location>
        <position position="20"/>
    </location>
</feature>
<protein>
    <submittedName>
        <fullName evidence="1">Uncharacterized protein</fullName>
    </submittedName>
</protein>
<proteinExistence type="predicted"/>
<evidence type="ECO:0000313" key="2">
    <source>
        <dbReference type="Proteomes" id="UP000188268"/>
    </source>
</evidence>
<dbReference type="Proteomes" id="UP000188268">
    <property type="component" value="Unassembled WGS sequence"/>
</dbReference>
<dbReference type="AlphaFoldDB" id="A0A1R3GUT6"/>
<name>A0A1R3GUT6_COCAP</name>
<reference evidence="1 2" key="1">
    <citation type="submission" date="2013-09" db="EMBL/GenBank/DDBJ databases">
        <title>Corchorus capsularis genome sequencing.</title>
        <authorList>
            <person name="Alam M."/>
            <person name="Haque M.S."/>
            <person name="Islam M.S."/>
            <person name="Emdad E.M."/>
            <person name="Islam M.M."/>
            <person name="Ahmed B."/>
            <person name="Halim A."/>
            <person name="Hossen Q.M.M."/>
            <person name="Hossain M.Z."/>
            <person name="Ahmed R."/>
            <person name="Khan M.M."/>
            <person name="Islam R."/>
            <person name="Rashid M.M."/>
            <person name="Khan S.A."/>
            <person name="Rahman M.S."/>
            <person name="Alam M."/>
        </authorList>
    </citation>
    <scope>NUCLEOTIDE SEQUENCE [LARGE SCALE GENOMIC DNA]</scope>
    <source>
        <strain evidence="2">cv. CVL-1</strain>
        <tissue evidence="1">Whole seedling</tissue>
    </source>
</reference>
<sequence length="20" mass="2529">MESIPYTFKMPIIRKFINHY</sequence>
<evidence type="ECO:0000313" key="1">
    <source>
        <dbReference type="EMBL" id="OMO61807.1"/>
    </source>
</evidence>
<keyword evidence="2" id="KW-1185">Reference proteome</keyword>
<comment type="caution">
    <text evidence="1">The sequence shown here is derived from an EMBL/GenBank/DDBJ whole genome shotgun (WGS) entry which is preliminary data.</text>
</comment>
<gene>
    <name evidence="1" type="ORF">CCACVL1_23232</name>
</gene>